<proteinExistence type="predicted"/>
<evidence type="ECO:0000313" key="3">
    <source>
        <dbReference type="Proteomes" id="UP001345963"/>
    </source>
</evidence>
<dbReference type="Proteomes" id="UP001345963">
    <property type="component" value="Unassembled WGS sequence"/>
</dbReference>
<evidence type="ECO:0000256" key="1">
    <source>
        <dbReference type="SAM" id="SignalP"/>
    </source>
</evidence>
<keyword evidence="3" id="KW-1185">Reference proteome</keyword>
<organism evidence="2 3">
    <name type="scientific">Ataeniobius toweri</name>
    <dbReference type="NCBI Taxonomy" id="208326"/>
    <lineage>
        <taxon>Eukaryota</taxon>
        <taxon>Metazoa</taxon>
        <taxon>Chordata</taxon>
        <taxon>Craniata</taxon>
        <taxon>Vertebrata</taxon>
        <taxon>Euteleostomi</taxon>
        <taxon>Actinopterygii</taxon>
        <taxon>Neopterygii</taxon>
        <taxon>Teleostei</taxon>
        <taxon>Neoteleostei</taxon>
        <taxon>Acanthomorphata</taxon>
        <taxon>Ovalentaria</taxon>
        <taxon>Atherinomorphae</taxon>
        <taxon>Cyprinodontiformes</taxon>
        <taxon>Goodeidae</taxon>
        <taxon>Ataeniobius</taxon>
    </lineage>
</organism>
<comment type="caution">
    <text evidence="2">The sequence shown here is derived from an EMBL/GenBank/DDBJ whole genome shotgun (WGS) entry which is preliminary data.</text>
</comment>
<reference evidence="2 3" key="1">
    <citation type="submission" date="2021-07" db="EMBL/GenBank/DDBJ databases">
        <authorList>
            <person name="Palmer J.M."/>
        </authorList>
    </citation>
    <scope>NUCLEOTIDE SEQUENCE [LARGE SCALE GENOMIC DNA]</scope>
    <source>
        <strain evidence="2 3">AT_MEX2019</strain>
        <tissue evidence="2">Muscle</tissue>
    </source>
</reference>
<gene>
    <name evidence="2" type="ORF">ATANTOWER_025791</name>
</gene>
<feature type="chain" id="PRO_5047259880" evidence="1">
    <location>
        <begin position="22"/>
        <end position="131"/>
    </location>
</feature>
<protein>
    <submittedName>
        <fullName evidence="2">Uncharacterized protein</fullName>
    </submittedName>
</protein>
<sequence>MSGTMLLSGFWGLCLLWTAGAMGRGPVSLNEMFREVEELMEDTQHMLDEAVYKINNESAKFSSSFLDLPPSYHNKTRKTVKDNNGETRVLDRTDKETDNRTGETYVSHVHMEVSGQWNSVNHPPEWLLLQT</sequence>
<name>A0ABU7ARJ8_9TELE</name>
<accession>A0ABU7ARJ8</accession>
<keyword evidence="1" id="KW-0732">Signal</keyword>
<evidence type="ECO:0000313" key="2">
    <source>
        <dbReference type="EMBL" id="MED6240679.1"/>
    </source>
</evidence>
<feature type="signal peptide" evidence="1">
    <location>
        <begin position="1"/>
        <end position="21"/>
    </location>
</feature>
<dbReference type="EMBL" id="JAHUTI010025681">
    <property type="protein sequence ID" value="MED6240679.1"/>
    <property type="molecule type" value="Genomic_DNA"/>
</dbReference>